<dbReference type="AlphaFoldDB" id="A0A0D2J7Z3"/>
<dbReference type="InterPro" id="IPR001585">
    <property type="entry name" value="TAL/FSA"/>
</dbReference>
<dbReference type="InterPro" id="IPR018225">
    <property type="entry name" value="Transaldolase_AS"/>
</dbReference>
<dbReference type="SUPFAM" id="SSF51569">
    <property type="entry name" value="Aldolase"/>
    <property type="match status" value="1"/>
</dbReference>
<organism evidence="2 3">
    <name type="scientific">Monoraphidium neglectum</name>
    <dbReference type="NCBI Taxonomy" id="145388"/>
    <lineage>
        <taxon>Eukaryota</taxon>
        <taxon>Viridiplantae</taxon>
        <taxon>Chlorophyta</taxon>
        <taxon>core chlorophytes</taxon>
        <taxon>Chlorophyceae</taxon>
        <taxon>CS clade</taxon>
        <taxon>Sphaeropleales</taxon>
        <taxon>Selenastraceae</taxon>
        <taxon>Monoraphidium</taxon>
    </lineage>
</organism>
<dbReference type="GeneID" id="25729383"/>
<dbReference type="GO" id="GO:0004801">
    <property type="term" value="F:transaldolase activity"/>
    <property type="evidence" value="ECO:0007669"/>
    <property type="project" value="UniProtKB-EC"/>
</dbReference>
<dbReference type="PANTHER" id="PTHR10683:SF40">
    <property type="entry name" value="FRUCTOSE-6-PHOSPHATE ALDOLASE 1-RELATED"/>
    <property type="match status" value="1"/>
</dbReference>
<dbReference type="EC" id="2.2.1.2" evidence="2"/>
<dbReference type="RefSeq" id="XP_013894922.1">
    <property type="nucleotide sequence ID" value="XM_014039468.1"/>
</dbReference>
<evidence type="ECO:0000313" key="3">
    <source>
        <dbReference type="Proteomes" id="UP000054498"/>
    </source>
</evidence>
<dbReference type="PANTHER" id="PTHR10683">
    <property type="entry name" value="TRANSALDOLASE"/>
    <property type="match status" value="1"/>
</dbReference>
<evidence type="ECO:0000313" key="2">
    <source>
        <dbReference type="EMBL" id="KIY95902.1"/>
    </source>
</evidence>
<keyword evidence="3" id="KW-1185">Reference proteome</keyword>
<dbReference type="Pfam" id="PF00923">
    <property type="entry name" value="TAL_FSA"/>
    <property type="match status" value="1"/>
</dbReference>
<evidence type="ECO:0000256" key="1">
    <source>
        <dbReference type="ARBA" id="ARBA00023270"/>
    </source>
</evidence>
<dbReference type="PROSITE" id="PS01054">
    <property type="entry name" value="TRANSALDOLASE_1"/>
    <property type="match status" value="1"/>
</dbReference>
<dbReference type="STRING" id="145388.A0A0D2J7Z3"/>
<dbReference type="OrthoDB" id="1711136at2759"/>
<dbReference type="KEGG" id="mng:MNEG_12059"/>
<protein>
    <submittedName>
        <fullName evidence="2">Transaldolase</fullName>
        <ecNumber evidence="2">2.2.1.2</ecNumber>
    </submittedName>
</protein>
<dbReference type="GO" id="GO:0006098">
    <property type="term" value="P:pentose-phosphate shunt"/>
    <property type="evidence" value="ECO:0007669"/>
    <property type="project" value="UniProtKB-UniPathway"/>
</dbReference>
<dbReference type="Gene3D" id="3.20.20.70">
    <property type="entry name" value="Aldolase class I"/>
    <property type="match status" value="1"/>
</dbReference>
<proteinExistence type="predicted"/>
<dbReference type="Proteomes" id="UP000054498">
    <property type="component" value="Unassembled WGS sequence"/>
</dbReference>
<dbReference type="GO" id="GO:0005975">
    <property type="term" value="P:carbohydrate metabolic process"/>
    <property type="evidence" value="ECO:0007669"/>
    <property type="project" value="InterPro"/>
</dbReference>
<keyword evidence="2" id="KW-0808">Transferase</keyword>
<keyword evidence="1" id="KW-0704">Schiff base</keyword>
<dbReference type="InterPro" id="IPR013785">
    <property type="entry name" value="Aldolase_TIM"/>
</dbReference>
<dbReference type="UniPathway" id="UPA00115">
    <property type="reaction ID" value="UER00414"/>
</dbReference>
<sequence>MLAWALYGVTTNPAILERDGVQCSLAGTTALCEAAAALGLRELQLQAWGPSPDALLAAALQLQDLRPHYCPSVALTIKLPCTAEGLAAAAQLRQRRPESSVTITGVYAAHQALLARAVGADYVAPYLGRMGDAGGHEEALQEVASMAAAMRATSGPAHPPTRVLVASIRQASQMARLAAAGCDTFTFAPAVMEEMLGVPQTLAAIANFEAAAARNGAVGVAAAGMVVVPS</sequence>
<gene>
    <name evidence="2" type="ORF">MNEG_12059</name>
</gene>
<dbReference type="EMBL" id="KK103260">
    <property type="protein sequence ID" value="KIY95902.1"/>
    <property type="molecule type" value="Genomic_DNA"/>
</dbReference>
<accession>A0A0D2J7Z3</accession>
<name>A0A0D2J7Z3_9CHLO</name>
<reference evidence="2 3" key="1">
    <citation type="journal article" date="2013" name="BMC Genomics">
        <title>Reconstruction of the lipid metabolism for the microalga Monoraphidium neglectum from its genome sequence reveals characteristics suitable for biofuel production.</title>
        <authorList>
            <person name="Bogen C."/>
            <person name="Al-Dilaimi A."/>
            <person name="Albersmeier A."/>
            <person name="Wichmann J."/>
            <person name="Grundmann M."/>
            <person name="Rupp O."/>
            <person name="Lauersen K.J."/>
            <person name="Blifernez-Klassen O."/>
            <person name="Kalinowski J."/>
            <person name="Goesmann A."/>
            <person name="Mussgnug J.H."/>
            <person name="Kruse O."/>
        </authorList>
    </citation>
    <scope>NUCLEOTIDE SEQUENCE [LARGE SCALE GENOMIC DNA]</scope>
    <source>
        <strain evidence="2 3">SAG 48.87</strain>
    </source>
</reference>